<organism evidence="3 4">
    <name type="scientific">Pseudothermotoga hypogea DSM 11164 = NBRC 106472</name>
    <dbReference type="NCBI Taxonomy" id="1123384"/>
    <lineage>
        <taxon>Bacteria</taxon>
        <taxon>Thermotogati</taxon>
        <taxon>Thermotogota</taxon>
        <taxon>Thermotogae</taxon>
        <taxon>Thermotogales</taxon>
        <taxon>Thermotogaceae</taxon>
        <taxon>Pseudothermotoga</taxon>
    </lineage>
</organism>
<feature type="domain" description="DUF1468" evidence="2">
    <location>
        <begin position="11"/>
        <end position="149"/>
    </location>
</feature>
<dbReference type="PATRIC" id="fig|1123384.7.peg.996"/>
<evidence type="ECO:0000259" key="2">
    <source>
        <dbReference type="Pfam" id="PF07331"/>
    </source>
</evidence>
<sequence length="149" mass="16811">MGVRFGKDFYSGLVLAVLAGWMLSESQKIRRLRFDVLDNAFFPTLAAVLLLIFSVGLIVQALLSKEKSTPIKFKKPFRISLFIVSCIVYVVLMEPIGFLLSSILFVFASCLIISWPPKIKTIVYSSIFSVTASWVIWCVFARLLRLVLP</sequence>
<keyword evidence="1" id="KW-1133">Transmembrane helix</keyword>
<feature type="transmembrane region" description="Helical" evidence="1">
    <location>
        <begin position="75"/>
        <end position="92"/>
    </location>
</feature>
<feature type="transmembrane region" description="Helical" evidence="1">
    <location>
        <begin position="122"/>
        <end position="144"/>
    </location>
</feature>
<gene>
    <name evidence="3" type="ORF">AJ81_05045</name>
</gene>
<proteinExistence type="predicted"/>
<keyword evidence="4" id="KW-1185">Reference proteome</keyword>
<dbReference type="Proteomes" id="UP000077469">
    <property type="component" value="Chromosome"/>
</dbReference>
<accession>A0A0X1KU29</accession>
<dbReference type="Pfam" id="PF07331">
    <property type="entry name" value="TctB"/>
    <property type="match status" value="1"/>
</dbReference>
<keyword evidence="1" id="KW-0812">Transmembrane</keyword>
<protein>
    <recommendedName>
        <fullName evidence="2">DUF1468 domain-containing protein</fullName>
    </recommendedName>
</protein>
<reference evidence="3 4" key="1">
    <citation type="submission" date="2014-01" db="EMBL/GenBank/DDBJ databases">
        <title>Genome sequencing of Thermotog hypogea.</title>
        <authorList>
            <person name="Zhang X."/>
            <person name="Alvare G."/>
            <person name="Fristensky B."/>
            <person name="Chen L."/>
            <person name="Suen T."/>
            <person name="Chen Q."/>
            <person name="Ma K."/>
        </authorList>
    </citation>
    <scope>NUCLEOTIDE SEQUENCE [LARGE SCALE GENOMIC DNA]</scope>
    <source>
        <strain evidence="3 4">DSM 11164</strain>
    </source>
</reference>
<feature type="transmembrane region" description="Helical" evidence="1">
    <location>
        <begin position="98"/>
        <end position="115"/>
    </location>
</feature>
<dbReference type="KEGG" id="phy:AJ81_05045"/>
<evidence type="ECO:0000313" key="3">
    <source>
        <dbReference type="EMBL" id="AJC74733.1"/>
    </source>
</evidence>
<keyword evidence="1" id="KW-0472">Membrane</keyword>
<name>A0A0X1KU29_9THEM</name>
<dbReference type="PaxDb" id="1123384-AJ81_05045"/>
<evidence type="ECO:0000256" key="1">
    <source>
        <dbReference type="SAM" id="Phobius"/>
    </source>
</evidence>
<evidence type="ECO:0000313" key="4">
    <source>
        <dbReference type="Proteomes" id="UP000077469"/>
    </source>
</evidence>
<dbReference type="AlphaFoldDB" id="A0A0X1KU29"/>
<dbReference type="EMBL" id="CP007141">
    <property type="protein sequence ID" value="AJC74733.1"/>
    <property type="molecule type" value="Genomic_DNA"/>
</dbReference>
<dbReference type="InterPro" id="IPR009936">
    <property type="entry name" value="DUF1468"/>
</dbReference>
<dbReference type="STRING" id="1123384.AJ81_05045"/>
<feature type="transmembrane region" description="Helical" evidence="1">
    <location>
        <begin position="42"/>
        <end position="63"/>
    </location>
</feature>